<dbReference type="Proteomes" id="UP000189670">
    <property type="component" value="Unassembled WGS sequence"/>
</dbReference>
<dbReference type="Pfam" id="PF16861">
    <property type="entry name" value="Carbam_trans_C"/>
    <property type="match status" value="1"/>
</dbReference>
<dbReference type="Gene3D" id="3.90.870.20">
    <property type="entry name" value="Carbamoyltransferase, C-terminal domain"/>
    <property type="match status" value="1"/>
</dbReference>
<feature type="domain" description="Carbamoyltransferase C-terminal" evidence="1">
    <location>
        <begin position="1"/>
        <end position="112"/>
    </location>
</feature>
<evidence type="ECO:0000313" key="3">
    <source>
        <dbReference type="Proteomes" id="UP000189670"/>
    </source>
</evidence>
<protein>
    <recommendedName>
        <fullName evidence="1">Carbamoyltransferase C-terminal domain-containing protein</fullName>
    </recommendedName>
</protein>
<accession>A0A1V1PFW8</accession>
<dbReference type="InterPro" id="IPR051338">
    <property type="entry name" value="NodU/CmcH_Carbamoyltrnsfr"/>
</dbReference>
<gene>
    <name evidence="2" type="ORF">OMM_06812</name>
</gene>
<dbReference type="InterPro" id="IPR038152">
    <property type="entry name" value="Carbam_trans_C_sf"/>
</dbReference>
<name>A0A1V1PFW8_9BACT</name>
<evidence type="ECO:0000313" key="2">
    <source>
        <dbReference type="EMBL" id="ETR73653.1"/>
    </source>
</evidence>
<dbReference type="EMBL" id="ATBP01000046">
    <property type="protein sequence ID" value="ETR73653.1"/>
    <property type="molecule type" value="Genomic_DNA"/>
</dbReference>
<proteinExistence type="predicted"/>
<sequence length="113" mass="12828">MLEEDAKEILDDYDNISNPFMTMAYTVKKSKRDIVKGTINVDGSCRPQIVGNENPLFYQLLVEIKKLTGHGIVLNTSLNIHGEPLVCSPKDAIKTMIKTKCQYLAIHNYWVEN</sequence>
<reference evidence="3" key="1">
    <citation type="submission" date="2012-11" db="EMBL/GenBank/DDBJ databases">
        <authorList>
            <person name="Lucero-Rivera Y.E."/>
            <person name="Tovar-Ramirez D."/>
        </authorList>
    </citation>
    <scope>NUCLEOTIDE SEQUENCE [LARGE SCALE GENOMIC DNA]</scope>
    <source>
        <strain evidence="3">Araruama</strain>
    </source>
</reference>
<evidence type="ECO:0000259" key="1">
    <source>
        <dbReference type="Pfam" id="PF16861"/>
    </source>
</evidence>
<dbReference type="PANTHER" id="PTHR34847:SF1">
    <property type="entry name" value="NODULATION PROTEIN U"/>
    <property type="match status" value="1"/>
</dbReference>
<dbReference type="InterPro" id="IPR031730">
    <property type="entry name" value="Carbam_trans_C"/>
</dbReference>
<dbReference type="AlphaFoldDB" id="A0A1V1PFW8"/>
<organism evidence="2 3">
    <name type="scientific">Candidatus Magnetoglobus multicellularis str. Araruama</name>
    <dbReference type="NCBI Taxonomy" id="890399"/>
    <lineage>
        <taxon>Bacteria</taxon>
        <taxon>Pseudomonadati</taxon>
        <taxon>Thermodesulfobacteriota</taxon>
        <taxon>Desulfobacteria</taxon>
        <taxon>Desulfobacterales</taxon>
        <taxon>Desulfobacteraceae</taxon>
        <taxon>Candidatus Magnetoglobus</taxon>
    </lineage>
</organism>
<comment type="caution">
    <text evidence="2">The sequence shown here is derived from an EMBL/GenBank/DDBJ whole genome shotgun (WGS) entry which is preliminary data.</text>
</comment>
<dbReference type="PANTHER" id="PTHR34847">
    <property type="entry name" value="NODULATION PROTEIN U"/>
    <property type="match status" value="1"/>
</dbReference>